<evidence type="ECO:0000313" key="1">
    <source>
        <dbReference type="EMBL" id="TGY87426.1"/>
    </source>
</evidence>
<gene>
    <name evidence="1" type="ORF">E5163_15280</name>
</gene>
<dbReference type="InterPro" id="IPR011330">
    <property type="entry name" value="Glyco_hydro/deAcase_b/a-brl"/>
</dbReference>
<dbReference type="CDD" id="cd10936">
    <property type="entry name" value="CE4_DAC2"/>
    <property type="match status" value="1"/>
</dbReference>
<proteinExistence type="predicted"/>
<dbReference type="RefSeq" id="WP_135997400.1">
    <property type="nucleotide sequence ID" value="NZ_CP071057.1"/>
</dbReference>
<comment type="caution">
    <text evidence="1">The sequence shown here is derived from an EMBL/GenBank/DDBJ whole genome shotgun (WGS) entry which is preliminary data.</text>
</comment>
<dbReference type="Proteomes" id="UP000308054">
    <property type="component" value="Unassembled WGS sequence"/>
</dbReference>
<name>A0A4S2GWK7_9PROT</name>
<protein>
    <submittedName>
        <fullName evidence="1">Divergent polysaccharide deacetylase family protein</fullName>
    </submittedName>
</protein>
<dbReference type="Gene3D" id="3.20.20.370">
    <property type="entry name" value="Glycoside hydrolase/deacetylase"/>
    <property type="match status" value="1"/>
</dbReference>
<dbReference type="GO" id="GO:0005975">
    <property type="term" value="P:carbohydrate metabolic process"/>
    <property type="evidence" value="ECO:0007669"/>
    <property type="project" value="InterPro"/>
</dbReference>
<reference evidence="1 2" key="1">
    <citation type="journal article" date="2017" name="Int. J. Syst. Evol. Microbiol.">
        <title>Marinicauda algicola sp. nov., isolated from a marine red alga Rhodosorus marinus.</title>
        <authorList>
            <person name="Jeong S.E."/>
            <person name="Jeon S.H."/>
            <person name="Chun B.H."/>
            <person name="Kim D.W."/>
            <person name="Jeon C.O."/>
        </authorList>
    </citation>
    <scope>NUCLEOTIDE SEQUENCE [LARGE SCALE GENOMIC DNA]</scope>
    <source>
        <strain evidence="1 2">JCM 31718</strain>
    </source>
</reference>
<dbReference type="EMBL" id="SRXW01000006">
    <property type="protein sequence ID" value="TGY87426.1"/>
    <property type="molecule type" value="Genomic_DNA"/>
</dbReference>
<dbReference type="OrthoDB" id="9784811at2"/>
<keyword evidence="2" id="KW-1185">Reference proteome</keyword>
<dbReference type="SUPFAM" id="SSF88713">
    <property type="entry name" value="Glycoside hydrolase/deacetylase"/>
    <property type="match status" value="1"/>
</dbReference>
<evidence type="ECO:0000313" key="2">
    <source>
        <dbReference type="Proteomes" id="UP000308054"/>
    </source>
</evidence>
<accession>A0A4S2GWK7</accession>
<dbReference type="PANTHER" id="PTHR30105:SF2">
    <property type="entry name" value="DIVERGENT POLYSACCHARIDE DEACETYLASE SUPERFAMILY"/>
    <property type="match status" value="1"/>
</dbReference>
<dbReference type="Pfam" id="PF04748">
    <property type="entry name" value="Polysacc_deac_2"/>
    <property type="match status" value="1"/>
</dbReference>
<dbReference type="InterPro" id="IPR006837">
    <property type="entry name" value="Divergent_DAC"/>
</dbReference>
<organism evidence="1 2">
    <name type="scientific">Marinicauda algicola</name>
    <dbReference type="NCBI Taxonomy" id="2029849"/>
    <lineage>
        <taxon>Bacteria</taxon>
        <taxon>Pseudomonadati</taxon>
        <taxon>Pseudomonadota</taxon>
        <taxon>Alphaproteobacteria</taxon>
        <taxon>Maricaulales</taxon>
        <taxon>Maricaulaceae</taxon>
        <taxon>Marinicauda</taxon>
    </lineage>
</organism>
<dbReference type="AlphaFoldDB" id="A0A4S2GWK7"/>
<sequence length="302" mass="30679">MMRSAASAPHLGAALAAGLIVATGLAFRAGAQGGEPVTRSATEPGQIVSELQIHPRSQGVDEETSATASAEAAIAARPMLAVIIDDVGLDTAAAERLLALEMPLTVSILPYAAEAPEVAAAARRAGKEVFLHLPMEPVGLDDPGPLALTGHHSGQDLSVRAEWALSRVPGASGFNNHMGSRLTADAQAMDRLFASLSGRGLVFVDSLTSPDSVAGARARAAGLTALRRDVFLDHDAAPAAVAAALEEALDLAAERGFAVAIGHPHATTLDALETLSARADAAGIELVTAGALAARLRPAARS</sequence>
<dbReference type="PANTHER" id="PTHR30105">
    <property type="entry name" value="UNCHARACTERIZED YIBQ-RELATED"/>
    <property type="match status" value="1"/>
</dbReference>